<gene>
    <name evidence="1" type="ORF">AVEN_204835_1</name>
</gene>
<evidence type="ECO:0000313" key="2">
    <source>
        <dbReference type="Proteomes" id="UP000499080"/>
    </source>
</evidence>
<organism evidence="1 2">
    <name type="scientific">Araneus ventricosus</name>
    <name type="common">Orbweaver spider</name>
    <name type="synonym">Epeira ventricosa</name>
    <dbReference type="NCBI Taxonomy" id="182803"/>
    <lineage>
        <taxon>Eukaryota</taxon>
        <taxon>Metazoa</taxon>
        <taxon>Ecdysozoa</taxon>
        <taxon>Arthropoda</taxon>
        <taxon>Chelicerata</taxon>
        <taxon>Arachnida</taxon>
        <taxon>Araneae</taxon>
        <taxon>Araneomorphae</taxon>
        <taxon>Entelegynae</taxon>
        <taxon>Araneoidea</taxon>
        <taxon>Araneidae</taxon>
        <taxon>Araneus</taxon>
    </lineage>
</organism>
<dbReference type="Proteomes" id="UP000499080">
    <property type="component" value="Unassembled WGS sequence"/>
</dbReference>
<sequence length="104" mass="11873">MTIPEPASAFPNFNATPSGGRLTLGVIFYVRHTHMQDGSLVESDSEPGVLRPRSRDLTTRPPLLSSACELTPYKWQRARYKQRQSKRRCQCVNIHGFRSKSIQR</sequence>
<evidence type="ECO:0000313" key="1">
    <source>
        <dbReference type="EMBL" id="GBM71213.1"/>
    </source>
</evidence>
<reference evidence="1 2" key="1">
    <citation type="journal article" date="2019" name="Sci. Rep.">
        <title>Orb-weaving spider Araneus ventricosus genome elucidates the spidroin gene catalogue.</title>
        <authorList>
            <person name="Kono N."/>
            <person name="Nakamura H."/>
            <person name="Ohtoshi R."/>
            <person name="Moran D.A.P."/>
            <person name="Shinohara A."/>
            <person name="Yoshida Y."/>
            <person name="Fujiwara M."/>
            <person name="Mori M."/>
            <person name="Tomita M."/>
            <person name="Arakawa K."/>
        </authorList>
    </citation>
    <scope>NUCLEOTIDE SEQUENCE [LARGE SCALE GENOMIC DNA]</scope>
</reference>
<comment type="caution">
    <text evidence="1">The sequence shown here is derived from an EMBL/GenBank/DDBJ whole genome shotgun (WGS) entry which is preliminary data.</text>
</comment>
<accession>A0A4Y2I0S7</accession>
<dbReference type="EMBL" id="BGPR01104876">
    <property type="protein sequence ID" value="GBM71213.1"/>
    <property type="molecule type" value="Genomic_DNA"/>
</dbReference>
<proteinExistence type="predicted"/>
<name>A0A4Y2I0S7_ARAVE</name>
<protein>
    <submittedName>
        <fullName evidence="1">Uncharacterized protein</fullName>
    </submittedName>
</protein>
<keyword evidence="2" id="KW-1185">Reference proteome</keyword>
<dbReference type="AlphaFoldDB" id="A0A4Y2I0S7"/>